<proteinExistence type="predicted"/>
<comment type="caution">
    <text evidence="7">The sequence shown here is derived from an EMBL/GenBank/DDBJ whole genome shotgun (WGS) entry which is preliminary data.</text>
</comment>
<accession>A0A9Q0KD13</accession>
<dbReference type="InterPro" id="IPR045177">
    <property type="entry name" value="FDM1-5/IDN2"/>
</dbReference>
<keyword evidence="1" id="KW-0175">Coiled coil</keyword>
<dbReference type="Proteomes" id="UP001141806">
    <property type="component" value="Unassembled WGS sequence"/>
</dbReference>
<feature type="domain" description="Zinc finger-XS" evidence="6">
    <location>
        <begin position="43"/>
        <end position="85"/>
    </location>
</feature>
<dbReference type="OrthoDB" id="1892195at2759"/>
<dbReference type="Pfam" id="PF03469">
    <property type="entry name" value="XH"/>
    <property type="match status" value="1"/>
</dbReference>
<feature type="domain" description="XS" evidence="4">
    <location>
        <begin position="114"/>
        <end position="223"/>
    </location>
</feature>
<feature type="compositionally biased region" description="Acidic residues" evidence="3">
    <location>
        <begin position="7"/>
        <end position="18"/>
    </location>
</feature>
<keyword evidence="8" id="KW-1185">Reference proteome</keyword>
<name>A0A9Q0KD13_9MAGN</name>
<dbReference type="InterPro" id="IPR005380">
    <property type="entry name" value="XS_domain"/>
</dbReference>
<dbReference type="PANTHER" id="PTHR21596">
    <property type="entry name" value="RIBONUCLEASE P SUBUNIT P38"/>
    <property type="match status" value="1"/>
</dbReference>
<evidence type="ECO:0000256" key="2">
    <source>
        <dbReference type="ARBA" id="ARBA00023158"/>
    </source>
</evidence>
<dbReference type="Gene3D" id="3.30.70.2890">
    <property type="entry name" value="XS domain"/>
    <property type="match status" value="1"/>
</dbReference>
<dbReference type="CDD" id="cd12266">
    <property type="entry name" value="RRM_like_XS"/>
    <property type="match status" value="1"/>
</dbReference>
<evidence type="ECO:0000256" key="1">
    <source>
        <dbReference type="ARBA" id="ARBA00023054"/>
    </source>
</evidence>
<evidence type="ECO:0000313" key="8">
    <source>
        <dbReference type="Proteomes" id="UP001141806"/>
    </source>
</evidence>
<dbReference type="GO" id="GO:0080188">
    <property type="term" value="P:gene silencing by siRNA-directed DNA methylation"/>
    <property type="evidence" value="ECO:0007669"/>
    <property type="project" value="InterPro"/>
</dbReference>
<dbReference type="InterPro" id="IPR005381">
    <property type="entry name" value="Znf-XS_domain"/>
</dbReference>
<dbReference type="InterPro" id="IPR005379">
    <property type="entry name" value="FDM1-5/IDN2_XH"/>
</dbReference>
<gene>
    <name evidence="7" type="ORF">NE237_015014</name>
</gene>
<organism evidence="7 8">
    <name type="scientific">Protea cynaroides</name>
    <dbReference type="NCBI Taxonomy" id="273540"/>
    <lineage>
        <taxon>Eukaryota</taxon>
        <taxon>Viridiplantae</taxon>
        <taxon>Streptophyta</taxon>
        <taxon>Embryophyta</taxon>
        <taxon>Tracheophyta</taxon>
        <taxon>Spermatophyta</taxon>
        <taxon>Magnoliopsida</taxon>
        <taxon>Proteales</taxon>
        <taxon>Proteaceae</taxon>
        <taxon>Protea</taxon>
    </lineage>
</organism>
<feature type="region of interest" description="Disordered" evidence="3">
    <location>
        <begin position="335"/>
        <end position="376"/>
    </location>
</feature>
<dbReference type="AlphaFoldDB" id="A0A9Q0KD13"/>
<feature type="compositionally biased region" description="Basic and acidic residues" evidence="3">
    <location>
        <begin position="19"/>
        <end position="30"/>
    </location>
</feature>
<sequence length="632" mass="73198">MDHSSEEESDISESEMNECGDKSYEKLKSGDPKVKISNDIYRCPFCPGKRKRDYHYKELLQHASGVSKGSSTRSVKQKANHLALANFLKTDIAPEGSLSQHVAVSEPPSDRDNDIFVWPWTGIVVNLPTTYKDGRYAGESGSKMREEFTRRGFNPVRVRPLWNYRGHSGSAVVEFTKNWPGFKNAMSFEKAFEANHHGKRDWLARKHAGSGIYGWVAREDDYRSGGIIGEDLQKNGDLKTISDIVTEEERKKKKLVSNLTNVIEIKNKHLKEMECKYTETSLSLSRLMEEKDELHQAYNEKIQKMHQDAQNHIHRIFLDHQKLKGNLESQMKDLERRGKELEKREAQNETERRKLQEDKEKNARRNSSLQKATLEQKKADENVLKLADDHQRQKEELHKRILHLEKKLDAKQALELEIERLKGTLEVMKHMGGEDDAEVQKKVDSMKQELEEKTGDLEDLESLNQTLIVKERNSNDELQDARKELVNGLKEMSGRAQIGVKRMGDLDNKPFIDACKKKFSAEEAEEKAVSLCSEWDDHLRNPAWHPFKIIMVDEKPQEIIDEEDEKLKSLKNDLGEEVLRAVKTALKEMNEYNPSGRYIISEAWNFKEGRKATLKEGVAFILKQWKIYKRKR</sequence>
<keyword evidence="2" id="KW-0943">RNA-mediated gene silencing</keyword>
<dbReference type="Pfam" id="PF03470">
    <property type="entry name" value="zf-XS"/>
    <property type="match status" value="1"/>
</dbReference>
<feature type="region of interest" description="Disordered" evidence="3">
    <location>
        <begin position="1"/>
        <end position="30"/>
    </location>
</feature>
<dbReference type="PANTHER" id="PTHR21596:SF65">
    <property type="entry name" value="PROTEIN INVOLVED IN DE NOVO 2-RELATED"/>
    <property type="match status" value="1"/>
</dbReference>
<feature type="domain" description="Factor of DNA methylation 1-5/IDN2" evidence="5">
    <location>
        <begin position="501"/>
        <end position="631"/>
    </location>
</feature>
<dbReference type="Pfam" id="PF03468">
    <property type="entry name" value="XS"/>
    <property type="match status" value="1"/>
</dbReference>
<protein>
    <submittedName>
        <fullName evidence="7">Uncharacterized protein</fullName>
    </submittedName>
</protein>
<dbReference type="InterPro" id="IPR038588">
    <property type="entry name" value="XS_domain_sf"/>
</dbReference>
<feature type="compositionally biased region" description="Basic and acidic residues" evidence="3">
    <location>
        <begin position="335"/>
        <end position="363"/>
    </location>
</feature>
<dbReference type="EMBL" id="JAMYWD010000006">
    <property type="protein sequence ID" value="KAJ4968313.1"/>
    <property type="molecule type" value="Genomic_DNA"/>
</dbReference>
<evidence type="ECO:0000256" key="3">
    <source>
        <dbReference type="SAM" id="MobiDB-lite"/>
    </source>
</evidence>
<evidence type="ECO:0000259" key="6">
    <source>
        <dbReference type="Pfam" id="PF03470"/>
    </source>
</evidence>
<reference evidence="7" key="1">
    <citation type="journal article" date="2023" name="Plant J.">
        <title>The genome of the king protea, Protea cynaroides.</title>
        <authorList>
            <person name="Chang J."/>
            <person name="Duong T.A."/>
            <person name="Schoeman C."/>
            <person name="Ma X."/>
            <person name="Roodt D."/>
            <person name="Barker N."/>
            <person name="Li Z."/>
            <person name="Van de Peer Y."/>
            <person name="Mizrachi E."/>
        </authorList>
    </citation>
    <scope>NUCLEOTIDE SEQUENCE</scope>
    <source>
        <tissue evidence="7">Young leaves</tissue>
    </source>
</reference>
<evidence type="ECO:0000259" key="4">
    <source>
        <dbReference type="Pfam" id="PF03468"/>
    </source>
</evidence>
<evidence type="ECO:0000259" key="5">
    <source>
        <dbReference type="Pfam" id="PF03469"/>
    </source>
</evidence>
<evidence type="ECO:0000313" key="7">
    <source>
        <dbReference type="EMBL" id="KAJ4968313.1"/>
    </source>
</evidence>